<name>R0JP92_ANAPL</name>
<keyword evidence="2" id="KW-0472">Membrane</keyword>
<reference evidence="4" key="1">
    <citation type="journal article" date="2013" name="Nat. Genet.">
        <title>The duck genome and transcriptome provide insight into an avian influenza virus reservoir species.</title>
        <authorList>
            <person name="Huang Y."/>
            <person name="Li Y."/>
            <person name="Burt D.W."/>
            <person name="Chen H."/>
            <person name="Zhang Y."/>
            <person name="Qian W."/>
            <person name="Kim H."/>
            <person name="Gan S."/>
            <person name="Zhao Y."/>
            <person name="Li J."/>
            <person name="Yi K."/>
            <person name="Feng H."/>
            <person name="Zhu P."/>
            <person name="Li B."/>
            <person name="Liu Q."/>
            <person name="Fairley S."/>
            <person name="Magor K.E."/>
            <person name="Du Z."/>
            <person name="Hu X."/>
            <person name="Goodman L."/>
            <person name="Tafer H."/>
            <person name="Vignal A."/>
            <person name="Lee T."/>
            <person name="Kim K.W."/>
            <person name="Sheng Z."/>
            <person name="An Y."/>
            <person name="Searle S."/>
            <person name="Herrero J."/>
            <person name="Groenen M.A."/>
            <person name="Crooijmans R.P."/>
            <person name="Faraut T."/>
            <person name="Cai Q."/>
            <person name="Webster R.G."/>
            <person name="Aldridge J.R."/>
            <person name="Warren W.C."/>
            <person name="Bartschat S."/>
            <person name="Kehr S."/>
            <person name="Marz M."/>
            <person name="Stadler P.F."/>
            <person name="Smith J."/>
            <person name="Kraus R.H."/>
            <person name="Zhao Y."/>
            <person name="Ren L."/>
            <person name="Fei J."/>
            <person name="Morisson M."/>
            <person name="Kaiser P."/>
            <person name="Griffin D.K."/>
            <person name="Rao M."/>
            <person name="Pitel F."/>
            <person name="Wang J."/>
            <person name="Li N."/>
        </authorList>
    </citation>
    <scope>NUCLEOTIDE SEQUENCE [LARGE SCALE GENOMIC DNA]</scope>
</reference>
<evidence type="ECO:0000313" key="4">
    <source>
        <dbReference type="Proteomes" id="UP000296049"/>
    </source>
</evidence>
<dbReference type="Proteomes" id="UP000296049">
    <property type="component" value="Unassembled WGS sequence"/>
</dbReference>
<evidence type="ECO:0000256" key="2">
    <source>
        <dbReference type="SAM" id="Phobius"/>
    </source>
</evidence>
<organism evidence="3 4">
    <name type="scientific">Anas platyrhynchos</name>
    <name type="common">Mallard</name>
    <name type="synonym">Anas boschas</name>
    <dbReference type="NCBI Taxonomy" id="8839"/>
    <lineage>
        <taxon>Eukaryota</taxon>
        <taxon>Metazoa</taxon>
        <taxon>Chordata</taxon>
        <taxon>Craniata</taxon>
        <taxon>Vertebrata</taxon>
        <taxon>Euteleostomi</taxon>
        <taxon>Archelosauria</taxon>
        <taxon>Archosauria</taxon>
        <taxon>Dinosauria</taxon>
        <taxon>Saurischia</taxon>
        <taxon>Theropoda</taxon>
        <taxon>Coelurosauria</taxon>
        <taxon>Aves</taxon>
        <taxon>Neognathae</taxon>
        <taxon>Galloanserae</taxon>
        <taxon>Anseriformes</taxon>
        <taxon>Anatidae</taxon>
        <taxon>Anatinae</taxon>
        <taxon>Anas</taxon>
    </lineage>
</organism>
<feature type="transmembrane region" description="Helical" evidence="2">
    <location>
        <begin position="276"/>
        <end position="297"/>
    </location>
</feature>
<evidence type="ECO:0000313" key="3">
    <source>
        <dbReference type="EMBL" id="EOA98951.1"/>
    </source>
</evidence>
<keyword evidence="2" id="KW-1133">Transmembrane helix</keyword>
<dbReference type="EMBL" id="KB743402">
    <property type="protein sequence ID" value="EOA98951.1"/>
    <property type="molecule type" value="Genomic_DNA"/>
</dbReference>
<sequence length="550" mass="60085">MEIRGWTEAVGLVRIKPCSGKVSGTEVLGCSEGTGGGCVCPDLVRNSSLGDRAGKKWGMMLKQEQPVRRWALRLDVRTESKTHVKAALTDVTSASRRQEELASAVCELNKAKCCAERMKRKSAVPIMSYLKAPQLCMQETICVYANQTGRKNEMDELFASVRQTPTEKEMDQLYLQHCQHCHLQRLLPPEWEESLPARIWDTGAKACVQLLEKQGVAAHGRISQVLFYEEIGCFNVVLSFQMPVNSSRRSGPNECRGKCSKCCFSGITSLEKTTNFAVYFVAMSQNFLLLLTVILTVTCKLSMIQLVGTNSVSVTYALNRTTSVNIFLEVDDFEQQGSVGAVTEVSASPARTLLTAVPAGGNAAYMDSSTPRSPGMQDSHAETVLTDVRPAAAAERLCQHQQITVSTSARSAAEGNVFKTTAPQPQFRKFSHKRQRNRRSAVSSRGGRAPPCPWGLVPQGTGGRLLLPDGTVCAGRAALVLLDLASLLAQRFETYLHIHEASGPKGKRVETAELPKKGEFFKNKLGAVSTVRNGNPGCSGPECETYEWIT</sequence>
<feature type="compositionally biased region" description="Low complexity" evidence="1">
    <location>
        <begin position="440"/>
        <end position="449"/>
    </location>
</feature>
<keyword evidence="2" id="KW-0812">Transmembrane</keyword>
<feature type="compositionally biased region" description="Basic residues" evidence="1">
    <location>
        <begin position="429"/>
        <end position="439"/>
    </location>
</feature>
<proteinExistence type="predicted"/>
<protein>
    <submittedName>
        <fullName evidence="3">Uncharacterized protein</fullName>
    </submittedName>
</protein>
<gene>
    <name evidence="3" type="ORF">Anapl_05132</name>
</gene>
<accession>R0JP92</accession>
<dbReference type="AlphaFoldDB" id="R0JP92"/>
<feature type="region of interest" description="Disordered" evidence="1">
    <location>
        <begin position="421"/>
        <end position="453"/>
    </location>
</feature>
<keyword evidence="4" id="KW-1185">Reference proteome</keyword>
<evidence type="ECO:0000256" key="1">
    <source>
        <dbReference type="SAM" id="MobiDB-lite"/>
    </source>
</evidence>